<evidence type="ECO:0000256" key="1">
    <source>
        <dbReference type="ARBA" id="ARBA00008361"/>
    </source>
</evidence>
<accession>A0A285D4A0</accession>
<feature type="domain" description="Methyltransferase type 11" evidence="4">
    <location>
        <begin position="50"/>
        <end position="146"/>
    </location>
</feature>
<sequence>MADMDYQQSVMKQFGKNAQNYVNSPLHAKGNDLAWMKQWLIESGKGGILLDVATGGGHVALTFAPFFEQVVALDLTPEMLKVAEKFIKDKGHSNVSFQLGNAEDLPFTDESFDVITCRIAAHHFPQVQLFVQEVYRTLKKDGVLILADNVAPEKEELDLFYNELERRRDPSHFRAYKKSEWISMLEETGFWTESLITFKKKFIFETWCSNMSLPSEKVKELNEWILSSDKDIKGFFSVESEEENVLSFQGQSVVIVALK</sequence>
<dbReference type="Gene3D" id="3.40.50.150">
    <property type="entry name" value="Vaccinia Virus protein VP39"/>
    <property type="match status" value="1"/>
</dbReference>
<reference evidence="5 6" key="1">
    <citation type="submission" date="2017-08" db="EMBL/GenBank/DDBJ databases">
        <authorList>
            <person name="de Groot N.N."/>
        </authorList>
    </citation>
    <scope>NUCLEOTIDE SEQUENCE [LARGE SCALE GENOMIC DNA]</scope>
    <source>
        <strain evidence="5 6">JC228</strain>
    </source>
</reference>
<evidence type="ECO:0000259" key="4">
    <source>
        <dbReference type="Pfam" id="PF08241"/>
    </source>
</evidence>
<keyword evidence="2 5" id="KW-0489">Methyltransferase</keyword>
<dbReference type="RefSeq" id="WP_142305224.1">
    <property type="nucleotide sequence ID" value="NZ_JBEPMQ010000009.1"/>
</dbReference>
<evidence type="ECO:0000313" key="6">
    <source>
        <dbReference type="Proteomes" id="UP000219546"/>
    </source>
</evidence>
<proteinExistence type="inferred from homology"/>
<dbReference type="OrthoDB" id="43862at2"/>
<evidence type="ECO:0000313" key="5">
    <source>
        <dbReference type="EMBL" id="SNX74515.1"/>
    </source>
</evidence>
<dbReference type="Proteomes" id="UP000219546">
    <property type="component" value="Unassembled WGS sequence"/>
</dbReference>
<comment type="similarity">
    <text evidence="1">Belongs to the methyltransferase superfamily.</text>
</comment>
<dbReference type="InterPro" id="IPR013216">
    <property type="entry name" value="Methyltransf_11"/>
</dbReference>
<gene>
    <name evidence="5" type="ORF">SAMN05877753_109158</name>
</gene>
<keyword evidence="3" id="KW-0808">Transferase</keyword>
<dbReference type="AlphaFoldDB" id="A0A285D4A0"/>
<dbReference type="PANTHER" id="PTHR44942">
    <property type="entry name" value="METHYLTRANSF_11 DOMAIN-CONTAINING PROTEIN"/>
    <property type="match status" value="1"/>
</dbReference>
<dbReference type="Pfam" id="PF08241">
    <property type="entry name" value="Methyltransf_11"/>
    <property type="match status" value="1"/>
</dbReference>
<dbReference type="SUPFAM" id="SSF53335">
    <property type="entry name" value="S-adenosyl-L-methionine-dependent methyltransferases"/>
    <property type="match status" value="1"/>
</dbReference>
<dbReference type="InterPro" id="IPR029063">
    <property type="entry name" value="SAM-dependent_MTases_sf"/>
</dbReference>
<organism evidence="5 6">
    <name type="scientific">Bacillus oleivorans</name>
    <dbReference type="NCBI Taxonomy" id="1448271"/>
    <lineage>
        <taxon>Bacteria</taxon>
        <taxon>Bacillati</taxon>
        <taxon>Bacillota</taxon>
        <taxon>Bacilli</taxon>
        <taxon>Bacillales</taxon>
        <taxon>Bacillaceae</taxon>
        <taxon>Bacillus</taxon>
    </lineage>
</organism>
<name>A0A285D4A0_9BACI</name>
<dbReference type="GO" id="GO:0008757">
    <property type="term" value="F:S-adenosylmethionine-dependent methyltransferase activity"/>
    <property type="evidence" value="ECO:0007669"/>
    <property type="project" value="InterPro"/>
</dbReference>
<keyword evidence="5" id="KW-0830">Ubiquinone</keyword>
<evidence type="ECO:0000256" key="2">
    <source>
        <dbReference type="ARBA" id="ARBA00022603"/>
    </source>
</evidence>
<keyword evidence="6" id="KW-1185">Reference proteome</keyword>
<dbReference type="PANTHER" id="PTHR44942:SF4">
    <property type="entry name" value="METHYLTRANSFERASE TYPE 11 DOMAIN-CONTAINING PROTEIN"/>
    <property type="match status" value="1"/>
</dbReference>
<protein>
    <submittedName>
        <fullName evidence="5">Ubiquinone/menaquinone biosynthesis C-methylase UbiE</fullName>
    </submittedName>
</protein>
<evidence type="ECO:0000256" key="3">
    <source>
        <dbReference type="ARBA" id="ARBA00022679"/>
    </source>
</evidence>
<dbReference type="CDD" id="cd02440">
    <property type="entry name" value="AdoMet_MTases"/>
    <property type="match status" value="1"/>
</dbReference>
<dbReference type="EMBL" id="OAOP01000009">
    <property type="protein sequence ID" value="SNX74515.1"/>
    <property type="molecule type" value="Genomic_DNA"/>
</dbReference>
<dbReference type="GO" id="GO:0032259">
    <property type="term" value="P:methylation"/>
    <property type="evidence" value="ECO:0007669"/>
    <property type="project" value="UniProtKB-KW"/>
</dbReference>
<dbReference type="InterPro" id="IPR051052">
    <property type="entry name" value="Diverse_substrate_MTase"/>
</dbReference>